<evidence type="ECO:0000313" key="2">
    <source>
        <dbReference type="EMBL" id="RKE88442.1"/>
    </source>
</evidence>
<feature type="chain" id="PRO_5019400008" description="YD repeat-containing protein" evidence="1">
    <location>
        <begin position="21"/>
        <end position="397"/>
    </location>
</feature>
<reference evidence="2 3" key="1">
    <citation type="submission" date="2018-09" db="EMBL/GenBank/DDBJ databases">
        <title>Genomic Encyclopedia of Archaeal and Bacterial Type Strains, Phase II (KMG-II): from individual species to whole genera.</title>
        <authorList>
            <person name="Goeker M."/>
        </authorList>
    </citation>
    <scope>NUCLEOTIDE SEQUENCE [LARGE SCALE GENOMIC DNA]</scope>
    <source>
        <strain evidence="2 3">DSM 26283</strain>
    </source>
</reference>
<proteinExistence type="predicted"/>
<sequence length="397" mass="48675">MTKKYTIVLLILLVSSYSFSQQKDTIYGKVKSIREQLSFLKENHQNRKLFSSEGDYGHNGFMNAEYTFSRFHNWWYNTYWVHYINYYKEFDQDNKVLKEIWFNKKQDTIRYNEYSYNQLGEINTHKYNSYQESNSSYTYDENNNLILIKTISADSSYSTQKYKYNNDNLVSEYEYYNSDYPKEIRRTEKYYDSVGNLIEIRNFDEHGTDYGTLYNYDDKNRKIKTINHSPFIWVKTKKGSRQKRTEKGSDMISREFVYDEKDRIIEKYSYNPDFKDKNTPVLYKKEISIYDNNLLSEFYYYDGNDSITSFKKYEYDENQRKVKETFTFPKYPDNNQNLVFSYDYHEFPIELIYIDERGTHKVEFEYIFDDKNNWIKQTKIINGERLFEWTRKIEYFE</sequence>
<dbReference type="RefSeq" id="WP_120202939.1">
    <property type="nucleotide sequence ID" value="NZ_RAQJ01000012.1"/>
</dbReference>
<dbReference type="OrthoDB" id="1147123at2"/>
<gene>
    <name evidence="2" type="ORF">BXY80_2805</name>
</gene>
<keyword evidence="1" id="KW-0732">Signal</keyword>
<feature type="signal peptide" evidence="1">
    <location>
        <begin position="1"/>
        <end position="20"/>
    </location>
</feature>
<dbReference type="AlphaFoldDB" id="A0A420DB33"/>
<dbReference type="EMBL" id="RAQJ01000012">
    <property type="protein sequence ID" value="RKE88442.1"/>
    <property type="molecule type" value="Genomic_DNA"/>
</dbReference>
<evidence type="ECO:0008006" key="4">
    <source>
        <dbReference type="Google" id="ProtNLM"/>
    </source>
</evidence>
<dbReference type="Proteomes" id="UP000284892">
    <property type="component" value="Unassembled WGS sequence"/>
</dbReference>
<dbReference type="Gene3D" id="2.180.10.10">
    <property type="entry name" value="RHS repeat-associated core"/>
    <property type="match status" value="1"/>
</dbReference>
<organism evidence="2 3">
    <name type="scientific">Ichthyenterobacterium magnum</name>
    <dbReference type="NCBI Taxonomy" id="1230530"/>
    <lineage>
        <taxon>Bacteria</taxon>
        <taxon>Pseudomonadati</taxon>
        <taxon>Bacteroidota</taxon>
        <taxon>Flavobacteriia</taxon>
        <taxon>Flavobacteriales</taxon>
        <taxon>Flavobacteriaceae</taxon>
        <taxon>Ichthyenterobacterium</taxon>
    </lineage>
</organism>
<evidence type="ECO:0000256" key="1">
    <source>
        <dbReference type="SAM" id="SignalP"/>
    </source>
</evidence>
<accession>A0A420DB33</accession>
<name>A0A420DB33_9FLAO</name>
<keyword evidence="3" id="KW-1185">Reference proteome</keyword>
<comment type="caution">
    <text evidence="2">The sequence shown here is derived from an EMBL/GenBank/DDBJ whole genome shotgun (WGS) entry which is preliminary data.</text>
</comment>
<evidence type="ECO:0000313" key="3">
    <source>
        <dbReference type="Proteomes" id="UP000284892"/>
    </source>
</evidence>
<protein>
    <recommendedName>
        <fullName evidence="4">YD repeat-containing protein</fullName>
    </recommendedName>
</protein>